<evidence type="ECO:0008006" key="10">
    <source>
        <dbReference type="Google" id="ProtNLM"/>
    </source>
</evidence>
<dbReference type="Pfam" id="PF03755">
    <property type="entry name" value="YicC-like_N"/>
    <property type="match status" value="1"/>
</dbReference>
<keyword evidence="2" id="KW-0540">Nuclease</keyword>
<evidence type="ECO:0000313" key="9">
    <source>
        <dbReference type="Proteomes" id="UP000321113"/>
    </source>
</evidence>
<evidence type="ECO:0000256" key="4">
    <source>
        <dbReference type="ARBA" id="ARBA00022801"/>
    </source>
</evidence>
<dbReference type="EMBL" id="BJXK01000013">
    <property type="protein sequence ID" value="GEM80773.1"/>
    <property type="molecule type" value="Genomic_DNA"/>
</dbReference>
<gene>
    <name evidence="8" type="ORF">VSU01S_30180</name>
</gene>
<dbReference type="GO" id="GO:0004521">
    <property type="term" value="F:RNA endonuclease activity"/>
    <property type="evidence" value="ECO:0007669"/>
    <property type="project" value="InterPro"/>
</dbReference>
<dbReference type="InterPro" id="IPR005229">
    <property type="entry name" value="YicC/YloC-like"/>
</dbReference>
<evidence type="ECO:0000256" key="2">
    <source>
        <dbReference type="ARBA" id="ARBA00022722"/>
    </source>
</evidence>
<evidence type="ECO:0000259" key="6">
    <source>
        <dbReference type="Pfam" id="PF03755"/>
    </source>
</evidence>
<keyword evidence="9" id="KW-1185">Reference proteome</keyword>
<evidence type="ECO:0000256" key="1">
    <source>
        <dbReference type="ARBA" id="ARBA00001968"/>
    </source>
</evidence>
<dbReference type="InterPro" id="IPR013527">
    <property type="entry name" value="YicC-like_N"/>
</dbReference>
<dbReference type="GO" id="GO:0016787">
    <property type="term" value="F:hydrolase activity"/>
    <property type="evidence" value="ECO:0007669"/>
    <property type="project" value="UniProtKB-KW"/>
</dbReference>
<dbReference type="PANTHER" id="PTHR30636">
    <property type="entry name" value="UPF0701 PROTEIN YICC"/>
    <property type="match status" value="1"/>
</dbReference>
<organism evidence="8 9">
    <name type="scientific">Vibrio superstes NBRC 103154</name>
    <dbReference type="NCBI Taxonomy" id="1219062"/>
    <lineage>
        <taxon>Bacteria</taxon>
        <taxon>Pseudomonadati</taxon>
        <taxon>Pseudomonadota</taxon>
        <taxon>Gammaproteobacteria</taxon>
        <taxon>Vibrionales</taxon>
        <taxon>Vibrionaceae</taxon>
        <taxon>Vibrio</taxon>
    </lineage>
</organism>
<evidence type="ECO:0000259" key="7">
    <source>
        <dbReference type="Pfam" id="PF08340"/>
    </source>
</evidence>
<comment type="similarity">
    <text evidence="5">Belongs to the YicC/YloC family.</text>
</comment>
<comment type="cofactor">
    <cofactor evidence="1">
        <name>a divalent metal cation</name>
        <dbReference type="ChEBI" id="CHEBI:60240"/>
    </cofactor>
</comment>
<evidence type="ECO:0000256" key="3">
    <source>
        <dbReference type="ARBA" id="ARBA00022759"/>
    </source>
</evidence>
<feature type="domain" description="Endoribonuclease YicC-like C-terminal" evidence="7">
    <location>
        <begin position="182"/>
        <end position="299"/>
    </location>
</feature>
<feature type="domain" description="Endoribonuclease YicC-like N-terminal" evidence="6">
    <location>
        <begin position="13"/>
        <end position="165"/>
    </location>
</feature>
<keyword evidence="4" id="KW-0378">Hydrolase</keyword>
<dbReference type="InterPro" id="IPR013551">
    <property type="entry name" value="YicC-like_C"/>
</dbReference>
<dbReference type="NCBIfam" id="TIGR00255">
    <property type="entry name" value="YicC/YloC family endoribonuclease"/>
    <property type="match status" value="1"/>
</dbReference>
<dbReference type="PANTHER" id="PTHR30636:SF3">
    <property type="entry name" value="UPF0701 PROTEIN YICC"/>
    <property type="match status" value="1"/>
</dbReference>
<dbReference type="AlphaFoldDB" id="A0A511QTU2"/>
<accession>A0A511QTU2</accession>
<dbReference type="Proteomes" id="UP000321113">
    <property type="component" value="Unassembled WGS sequence"/>
</dbReference>
<evidence type="ECO:0000313" key="8">
    <source>
        <dbReference type="EMBL" id="GEM80773.1"/>
    </source>
</evidence>
<evidence type="ECO:0000256" key="5">
    <source>
        <dbReference type="ARBA" id="ARBA00035648"/>
    </source>
</evidence>
<reference evidence="8 9" key="1">
    <citation type="submission" date="2019-07" db="EMBL/GenBank/DDBJ databases">
        <title>Whole genome shotgun sequence of Vibrio superstes NBRC 103154.</title>
        <authorList>
            <person name="Hosoyama A."/>
            <person name="Uohara A."/>
            <person name="Ohji S."/>
            <person name="Ichikawa N."/>
        </authorList>
    </citation>
    <scope>NUCLEOTIDE SEQUENCE [LARGE SCALE GENOMIC DNA]</scope>
    <source>
        <strain evidence="8 9">NBRC 103154</strain>
    </source>
</reference>
<protein>
    <recommendedName>
        <fullName evidence="10">YicC family protein</fullName>
    </recommendedName>
</protein>
<comment type="caution">
    <text evidence="8">The sequence shown here is derived from an EMBL/GenBank/DDBJ whole genome shotgun (WGS) entry which is preliminary data.</text>
</comment>
<name>A0A511QTU2_9VIBR</name>
<dbReference type="Pfam" id="PF08340">
    <property type="entry name" value="YicC-like_C"/>
    <property type="match status" value="1"/>
</dbReference>
<proteinExistence type="inferred from homology"/>
<sequence>MHTYVMNKGILMIYSMTAYARKEVKGDWGNAVWEIRSVNQRYLETYFRLPEQFRGLEPILRERFRKRLARGKVECHLRFEANPSAKGELTINEDLAKQVINAANQVMAMTGETSRINPFQVMQWQGVMETPEQDMDTVNKDLLAGFEGAIADFIEARASEGDNMKALIDQRLEAITSEVVRVRARMPEILQWQRDRLLSKFEEASIELDSSRVEQELIVLAQKSDVAEELDRLDSHVKETTSIMKKGGAVGRRLDFMMQEFNRESNTLASKSISTDITASGVELKVLIEQMREQIQNIE</sequence>
<keyword evidence="3" id="KW-0255">Endonuclease</keyword>